<dbReference type="PANTHER" id="PTHR12295">
    <property type="entry name" value="FURRY-RELATED"/>
    <property type="match status" value="1"/>
</dbReference>
<gene>
    <name evidence="2" type="ORF">Pyn_14798</name>
</gene>
<name>A0A314YQI9_PRUYE</name>
<evidence type="ECO:0000259" key="1">
    <source>
        <dbReference type="Pfam" id="PF14228"/>
    </source>
</evidence>
<dbReference type="Proteomes" id="UP000250321">
    <property type="component" value="Unassembled WGS sequence"/>
</dbReference>
<dbReference type="GO" id="GO:0000902">
    <property type="term" value="P:cell morphogenesis"/>
    <property type="evidence" value="ECO:0007669"/>
    <property type="project" value="InterPro"/>
</dbReference>
<dbReference type="Pfam" id="PF14228">
    <property type="entry name" value="MOR2-PAG1_mid"/>
    <property type="match status" value="1"/>
</dbReference>
<sequence>MRDDILQSCYWDSGVHLILDENLMQPLLTWACCLSELVKYAAELCPRSGHEAKAEVMQRLAHITSVELGGKANQSQDADNKLDQWLMCAMFHAAAMTLGRSHLEACEIMFTELAASFIDEVSSSETEGKPKWKVLYG</sequence>
<feature type="domain" description="Cell morphogenesis central region" evidence="1">
    <location>
        <begin position="3"/>
        <end position="92"/>
    </location>
</feature>
<evidence type="ECO:0000313" key="2">
    <source>
        <dbReference type="EMBL" id="PQQ09013.1"/>
    </source>
</evidence>
<dbReference type="GO" id="GO:0030427">
    <property type="term" value="C:site of polarized growth"/>
    <property type="evidence" value="ECO:0007669"/>
    <property type="project" value="TreeGrafter"/>
</dbReference>
<proteinExistence type="predicted"/>
<comment type="caution">
    <text evidence="2">The sequence shown here is derived from an EMBL/GenBank/DDBJ whole genome shotgun (WGS) entry which is preliminary data.</text>
</comment>
<keyword evidence="3" id="KW-1185">Reference proteome</keyword>
<accession>A0A314YQI9</accession>
<dbReference type="GO" id="GO:0005938">
    <property type="term" value="C:cell cortex"/>
    <property type="evidence" value="ECO:0007669"/>
    <property type="project" value="TreeGrafter"/>
</dbReference>
<dbReference type="EMBL" id="PJQY01000653">
    <property type="protein sequence ID" value="PQQ09013.1"/>
    <property type="molecule type" value="Genomic_DNA"/>
</dbReference>
<protein>
    <recommendedName>
        <fullName evidence="1">Cell morphogenesis central region domain-containing protein</fullName>
    </recommendedName>
</protein>
<evidence type="ECO:0000313" key="3">
    <source>
        <dbReference type="Proteomes" id="UP000250321"/>
    </source>
</evidence>
<dbReference type="InterPro" id="IPR039867">
    <property type="entry name" value="Furry/Tao3/Mor2"/>
</dbReference>
<dbReference type="InterPro" id="IPR029473">
    <property type="entry name" value="MOR2-PAG1_mid"/>
</dbReference>
<dbReference type="AlphaFoldDB" id="A0A314YQI9"/>
<reference evidence="2 3" key="1">
    <citation type="submission" date="2018-02" db="EMBL/GenBank/DDBJ databases">
        <title>Draft genome of wild Prunus yedoensis var. nudiflora.</title>
        <authorList>
            <person name="Baek S."/>
            <person name="Kim J.-H."/>
            <person name="Choi K."/>
            <person name="Kim G.-B."/>
            <person name="Cho A."/>
            <person name="Jang H."/>
            <person name="Shin C.-H."/>
            <person name="Yu H.-J."/>
            <person name="Mun J.-H."/>
        </authorList>
    </citation>
    <scope>NUCLEOTIDE SEQUENCE [LARGE SCALE GENOMIC DNA]</scope>
    <source>
        <strain evidence="3">cv. Jeju island</strain>
        <tissue evidence="2">Leaf</tissue>
    </source>
</reference>
<dbReference type="PANTHER" id="PTHR12295:SF30">
    <property type="entry name" value="PROTEIN FURRY"/>
    <property type="match status" value="1"/>
</dbReference>
<organism evidence="2 3">
    <name type="scientific">Prunus yedoensis var. nudiflora</name>
    <dbReference type="NCBI Taxonomy" id="2094558"/>
    <lineage>
        <taxon>Eukaryota</taxon>
        <taxon>Viridiplantae</taxon>
        <taxon>Streptophyta</taxon>
        <taxon>Embryophyta</taxon>
        <taxon>Tracheophyta</taxon>
        <taxon>Spermatophyta</taxon>
        <taxon>Magnoliopsida</taxon>
        <taxon>eudicotyledons</taxon>
        <taxon>Gunneridae</taxon>
        <taxon>Pentapetalae</taxon>
        <taxon>rosids</taxon>
        <taxon>fabids</taxon>
        <taxon>Rosales</taxon>
        <taxon>Rosaceae</taxon>
        <taxon>Amygdaloideae</taxon>
        <taxon>Amygdaleae</taxon>
        <taxon>Prunus</taxon>
    </lineage>
</organism>
<dbReference type="STRING" id="2094558.A0A314YQI9"/>
<dbReference type="OrthoDB" id="6287725at2759"/>